<dbReference type="PROSITE" id="PS00905">
    <property type="entry name" value="GTP1_OBG"/>
    <property type="match status" value="1"/>
</dbReference>
<proteinExistence type="inferred from homology"/>
<dbReference type="GO" id="GO:0003924">
    <property type="term" value="F:GTPase activity"/>
    <property type="evidence" value="ECO:0007669"/>
    <property type="project" value="InterPro"/>
</dbReference>
<feature type="region of interest" description="Disordered" evidence="4">
    <location>
        <begin position="122"/>
        <end position="146"/>
    </location>
</feature>
<protein>
    <submittedName>
        <fullName evidence="7">GTP-binding protein Obg</fullName>
    </submittedName>
</protein>
<dbReference type="NCBIfam" id="TIGR02729">
    <property type="entry name" value="Obg_CgtA"/>
    <property type="match status" value="1"/>
</dbReference>
<evidence type="ECO:0000256" key="3">
    <source>
        <dbReference type="ARBA" id="ARBA00023134"/>
    </source>
</evidence>
<dbReference type="CDD" id="cd01898">
    <property type="entry name" value="Obg"/>
    <property type="match status" value="1"/>
</dbReference>
<gene>
    <name evidence="7" type="ORF">MNBD_BACTEROID05-268</name>
</gene>
<dbReference type="NCBIfam" id="NF008956">
    <property type="entry name" value="PRK12299.1"/>
    <property type="match status" value="1"/>
</dbReference>
<dbReference type="InterPro" id="IPR045086">
    <property type="entry name" value="OBG_GTPase"/>
</dbReference>
<evidence type="ECO:0000259" key="5">
    <source>
        <dbReference type="PROSITE" id="PS51710"/>
    </source>
</evidence>
<name>A0A3B0TIV1_9ZZZZ</name>
<dbReference type="AlphaFoldDB" id="A0A3B0TIV1"/>
<evidence type="ECO:0000256" key="2">
    <source>
        <dbReference type="ARBA" id="ARBA00022741"/>
    </source>
</evidence>
<feature type="domain" description="OBG-type G" evidence="5">
    <location>
        <begin position="159"/>
        <end position="320"/>
    </location>
</feature>
<dbReference type="PROSITE" id="PS51883">
    <property type="entry name" value="OBG"/>
    <property type="match status" value="1"/>
</dbReference>
<comment type="similarity">
    <text evidence="1">Belongs to the TRAFAC class OBG-HflX-like GTPase superfamily. OBG GTPase family.</text>
</comment>
<dbReference type="HAMAP" id="MF_01454">
    <property type="entry name" value="GTPase_Obg"/>
    <property type="match status" value="1"/>
</dbReference>
<dbReference type="GO" id="GO:0005525">
    <property type="term" value="F:GTP binding"/>
    <property type="evidence" value="ECO:0007669"/>
    <property type="project" value="UniProtKB-KW"/>
</dbReference>
<reference evidence="7" key="1">
    <citation type="submission" date="2018-06" db="EMBL/GenBank/DDBJ databases">
        <authorList>
            <person name="Zhirakovskaya E."/>
        </authorList>
    </citation>
    <scope>NUCLEOTIDE SEQUENCE</scope>
</reference>
<dbReference type="SUPFAM" id="SSF52540">
    <property type="entry name" value="P-loop containing nucleoside triphosphate hydrolases"/>
    <property type="match status" value="1"/>
</dbReference>
<dbReference type="GO" id="GO:0000287">
    <property type="term" value="F:magnesium ion binding"/>
    <property type="evidence" value="ECO:0007669"/>
    <property type="project" value="InterPro"/>
</dbReference>
<dbReference type="InterPro" id="IPR031167">
    <property type="entry name" value="G_OBG"/>
</dbReference>
<keyword evidence="2" id="KW-0547">Nucleotide-binding</keyword>
<organism evidence="7">
    <name type="scientific">hydrothermal vent metagenome</name>
    <dbReference type="NCBI Taxonomy" id="652676"/>
    <lineage>
        <taxon>unclassified sequences</taxon>
        <taxon>metagenomes</taxon>
        <taxon>ecological metagenomes</taxon>
    </lineage>
</organism>
<dbReference type="SUPFAM" id="SSF82051">
    <property type="entry name" value="Obg GTP-binding protein N-terminal domain"/>
    <property type="match status" value="1"/>
</dbReference>
<dbReference type="InterPro" id="IPR006169">
    <property type="entry name" value="GTP1_OBG_dom"/>
</dbReference>
<evidence type="ECO:0000313" key="7">
    <source>
        <dbReference type="EMBL" id="VAW13237.1"/>
    </source>
</evidence>
<evidence type="ECO:0000256" key="1">
    <source>
        <dbReference type="ARBA" id="ARBA00007699"/>
    </source>
</evidence>
<feature type="compositionally biased region" description="Polar residues" evidence="4">
    <location>
        <begin position="128"/>
        <end position="146"/>
    </location>
</feature>
<sequence>MAFVDELNIFIKAGDGGDGVVRWRHEKGREFGGPSGGNGGSGGDVYVLGVRDINILAKYKHKKEFIAKDGEEGRKDSEHGADGEELTIPLPMGSIVTNHETGEKFSLEKEGEKILILKGGKGGRGNETFKSSTNQNPQQWTPGQKGQQADFSIELELIVDAGLIGLPNAGKSSLLNTITGAKAKTADYPFTTLEPNLGVLYGYILADIPGLIEGASAGKGLGHKFLRHVKRTKKLLHLISLESEDVLGTYETVRKELRDYDKTLAEKQEIIVLTKTDLVDKGTLQKTVAQMSKYGEVYTISIYDDDSLKILTDGLVKTLRKITRMLDI</sequence>
<dbReference type="EMBL" id="UOEN01000158">
    <property type="protein sequence ID" value="VAW13237.1"/>
    <property type="molecule type" value="Genomic_DNA"/>
</dbReference>
<dbReference type="PANTHER" id="PTHR11702">
    <property type="entry name" value="DEVELOPMENTALLY REGULATED GTP-BINDING PROTEIN-RELATED"/>
    <property type="match status" value="1"/>
</dbReference>
<dbReference type="InterPro" id="IPR036726">
    <property type="entry name" value="GTP1_OBG_dom_sf"/>
</dbReference>
<feature type="domain" description="Obg" evidence="6">
    <location>
        <begin position="1"/>
        <end position="158"/>
    </location>
</feature>
<dbReference type="InterPro" id="IPR014100">
    <property type="entry name" value="GTP-bd_Obg/CgtA"/>
</dbReference>
<dbReference type="InterPro" id="IPR027417">
    <property type="entry name" value="P-loop_NTPase"/>
</dbReference>
<dbReference type="Gene3D" id="2.70.210.12">
    <property type="entry name" value="GTP1/OBG domain"/>
    <property type="match status" value="1"/>
</dbReference>
<keyword evidence="3" id="KW-0342">GTP-binding</keyword>
<dbReference type="PIRSF" id="PIRSF002401">
    <property type="entry name" value="GTP_bd_Obg/CgtA"/>
    <property type="match status" value="1"/>
</dbReference>
<dbReference type="Pfam" id="PF01926">
    <property type="entry name" value="MMR_HSR1"/>
    <property type="match status" value="1"/>
</dbReference>
<evidence type="ECO:0000259" key="6">
    <source>
        <dbReference type="PROSITE" id="PS51883"/>
    </source>
</evidence>
<dbReference type="FunFam" id="2.70.210.12:FF:000001">
    <property type="entry name" value="GTPase Obg"/>
    <property type="match status" value="1"/>
</dbReference>
<accession>A0A3B0TIV1</accession>
<dbReference type="Pfam" id="PF01018">
    <property type="entry name" value="GTP1_OBG"/>
    <property type="match status" value="1"/>
</dbReference>
<evidence type="ECO:0000256" key="4">
    <source>
        <dbReference type="SAM" id="MobiDB-lite"/>
    </source>
</evidence>
<dbReference type="PANTHER" id="PTHR11702:SF31">
    <property type="entry name" value="MITOCHONDRIAL RIBOSOME-ASSOCIATED GTPASE 2"/>
    <property type="match status" value="1"/>
</dbReference>
<dbReference type="PRINTS" id="PR00326">
    <property type="entry name" value="GTP1OBG"/>
</dbReference>
<dbReference type="InterPro" id="IPR006074">
    <property type="entry name" value="GTP1-OBG_CS"/>
</dbReference>
<dbReference type="Gene3D" id="3.40.50.300">
    <property type="entry name" value="P-loop containing nucleotide triphosphate hydrolases"/>
    <property type="match status" value="1"/>
</dbReference>
<dbReference type="PROSITE" id="PS51710">
    <property type="entry name" value="G_OBG"/>
    <property type="match status" value="1"/>
</dbReference>
<dbReference type="InterPro" id="IPR006073">
    <property type="entry name" value="GTP-bd"/>
</dbReference>